<evidence type="ECO:0000313" key="2">
    <source>
        <dbReference type="Proteomes" id="UP000593577"/>
    </source>
</evidence>
<gene>
    <name evidence="1" type="ORF">Goari_019529</name>
</gene>
<accession>A0A7J8WUC2</accession>
<name>A0A7J8WUC2_GOSAI</name>
<sequence>MKITLKRLQNSTEYYPDFYR</sequence>
<dbReference type="EMBL" id="JABFAA010000003">
    <property type="protein sequence ID" value="MBA0678169.1"/>
    <property type="molecule type" value="Genomic_DNA"/>
</dbReference>
<dbReference type="Proteomes" id="UP000593577">
    <property type="component" value="Unassembled WGS sequence"/>
</dbReference>
<organism evidence="1 2">
    <name type="scientific">Gossypium aridum</name>
    <name type="common">American cotton</name>
    <name type="synonym">Erioxylum aridum</name>
    <dbReference type="NCBI Taxonomy" id="34290"/>
    <lineage>
        <taxon>Eukaryota</taxon>
        <taxon>Viridiplantae</taxon>
        <taxon>Streptophyta</taxon>
        <taxon>Embryophyta</taxon>
        <taxon>Tracheophyta</taxon>
        <taxon>Spermatophyta</taxon>
        <taxon>Magnoliopsida</taxon>
        <taxon>eudicotyledons</taxon>
        <taxon>Gunneridae</taxon>
        <taxon>Pentapetalae</taxon>
        <taxon>rosids</taxon>
        <taxon>malvids</taxon>
        <taxon>Malvales</taxon>
        <taxon>Malvaceae</taxon>
        <taxon>Malvoideae</taxon>
        <taxon>Gossypium</taxon>
    </lineage>
</organism>
<comment type="caution">
    <text evidence="1">The sequence shown here is derived from an EMBL/GenBank/DDBJ whole genome shotgun (WGS) entry which is preliminary data.</text>
</comment>
<reference evidence="1 2" key="1">
    <citation type="journal article" date="2019" name="Genome Biol. Evol.">
        <title>Insights into the evolution of the New World diploid cottons (Gossypium, subgenus Houzingenia) based on genome sequencing.</title>
        <authorList>
            <person name="Grover C.E."/>
            <person name="Arick M.A. 2nd"/>
            <person name="Thrash A."/>
            <person name="Conover J.L."/>
            <person name="Sanders W.S."/>
            <person name="Peterson D.G."/>
            <person name="Frelichowski J.E."/>
            <person name="Scheffler J.A."/>
            <person name="Scheffler B.E."/>
            <person name="Wendel J.F."/>
        </authorList>
    </citation>
    <scope>NUCLEOTIDE SEQUENCE [LARGE SCALE GENOMIC DNA]</scope>
    <source>
        <strain evidence="1">185</strain>
        <tissue evidence="1">Leaf</tissue>
    </source>
</reference>
<evidence type="ECO:0000313" key="1">
    <source>
        <dbReference type="EMBL" id="MBA0678169.1"/>
    </source>
</evidence>
<dbReference type="AlphaFoldDB" id="A0A7J8WUC2"/>
<protein>
    <submittedName>
        <fullName evidence="1">Uncharacterized protein</fullName>
    </submittedName>
</protein>
<proteinExistence type="predicted"/>
<keyword evidence="2" id="KW-1185">Reference proteome</keyword>